<evidence type="ECO:0000313" key="2">
    <source>
        <dbReference type="EMBL" id="QDP41016.1"/>
    </source>
</evidence>
<dbReference type="GO" id="GO:0003677">
    <property type="term" value="F:DNA binding"/>
    <property type="evidence" value="ECO:0007669"/>
    <property type="project" value="InterPro"/>
</dbReference>
<organism evidence="2 3">
    <name type="scientific">Radiobacillus deserti</name>
    <dbReference type="NCBI Taxonomy" id="2594883"/>
    <lineage>
        <taxon>Bacteria</taxon>
        <taxon>Bacillati</taxon>
        <taxon>Bacillota</taxon>
        <taxon>Bacilli</taxon>
        <taxon>Bacillales</taxon>
        <taxon>Bacillaceae</taxon>
        <taxon>Radiobacillus</taxon>
    </lineage>
</organism>
<gene>
    <name evidence="2" type="ORF">FN924_12935</name>
</gene>
<proteinExistence type="predicted"/>
<dbReference type="PANTHER" id="PTHR33677">
    <property type="entry name" value="TRANSCRIPTIONAL REPRESSOR FRMR-RELATED"/>
    <property type="match status" value="1"/>
</dbReference>
<dbReference type="AlphaFoldDB" id="A0A516KI32"/>
<dbReference type="OrthoDB" id="9811244at2"/>
<accession>A0A516KI32</accession>
<protein>
    <submittedName>
        <fullName evidence="2">Metal-sensing transcriptional repressor</fullName>
    </submittedName>
</protein>
<dbReference type="InterPro" id="IPR038390">
    <property type="entry name" value="Metal_Tscrpt_repr_sf"/>
</dbReference>
<dbReference type="Gene3D" id="1.20.58.1000">
    <property type="entry name" value="Metal-sensitive repressor, helix protomer"/>
    <property type="match status" value="1"/>
</dbReference>
<name>A0A516KI32_9BACI</name>
<evidence type="ECO:0000313" key="3">
    <source>
        <dbReference type="Proteomes" id="UP000315215"/>
    </source>
</evidence>
<dbReference type="InterPro" id="IPR003735">
    <property type="entry name" value="Metal_Tscrpt_repr"/>
</dbReference>
<feature type="region of interest" description="Disordered" evidence="1">
    <location>
        <begin position="1"/>
        <end position="23"/>
    </location>
</feature>
<dbReference type="PANTHER" id="PTHR33677:SF3">
    <property type="entry name" value="COPPER-SENSING TRANSCRIPTIONAL REPRESSOR RICR"/>
    <property type="match status" value="1"/>
</dbReference>
<dbReference type="Proteomes" id="UP000315215">
    <property type="component" value="Chromosome"/>
</dbReference>
<evidence type="ECO:0000256" key="1">
    <source>
        <dbReference type="SAM" id="MobiDB-lite"/>
    </source>
</evidence>
<dbReference type="KEGG" id="aqt:FN924_12935"/>
<dbReference type="EMBL" id="CP041666">
    <property type="protein sequence ID" value="QDP41016.1"/>
    <property type="molecule type" value="Genomic_DNA"/>
</dbReference>
<reference evidence="2 3" key="1">
    <citation type="submission" date="2019-07" db="EMBL/GenBank/DDBJ databases">
        <authorList>
            <person name="Li J."/>
        </authorList>
    </citation>
    <scope>NUCLEOTIDE SEQUENCE [LARGE SCALE GENOMIC DNA]</scope>
    <source>
        <strain evidence="2 3">TKL69</strain>
    </source>
</reference>
<sequence length="105" mass="12142">MDHNEHIDLSDKKPIKPRTEEEKQQVVNRLKRIEGQVRGIQKMVEEDRYCVDILVQISAIQAAMKKVGHSLMERHMKHCVTHAVHSGDGEDAIEELMKVVQQFSK</sequence>
<dbReference type="Pfam" id="PF02583">
    <property type="entry name" value="Trns_repr_metal"/>
    <property type="match status" value="1"/>
</dbReference>
<keyword evidence="3" id="KW-1185">Reference proteome</keyword>
<dbReference type="GO" id="GO:0046872">
    <property type="term" value="F:metal ion binding"/>
    <property type="evidence" value="ECO:0007669"/>
    <property type="project" value="InterPro"/>
</dbReference>
<dbReference type="GO" id="GO:0045892">
    <property type="term" value="P:negative regulation of DNA-templated transcription"/>
    <property type="evidence" value="ECO:0007669"/>
    <property type="project" value="UniProtKB-ARBA"/>
</dbReference>
<dbReference type="RefSeq" id="WP_143895136.1">
    <property type="nucleotide sequence ID" value="NZ_CP041666.1"/>
</dbReference>